<comment type="caution">
    <text evidence="1">The sequence shown here is derived from an EMBL/GenBank/DDBJ whole genome shotgun (WGS) entry which is preliminary data.</text>
</comment>
<dbReference type="Proteomes" id="UP000319424">
    <property type="component" value="Unassembled WGS sequence"/>
</dbReference>
<sequence length="113" mass="12969">MREKYHLENDNILNIVNKMKGEGIPEEEIGRMAVDLRNQNRLNSYLNRGDITGYERVLKSNMDMYGNSLGITPEMALERYGTWETVIEKTTGANPGMDACCGLYDKYYDLYGN</sequence>
<evidence type="ECO:0000313" key="1">
    <source>
        <dbReference type="EMBL" id="TRW21924.1"/>
    </source>
</evidence>
<dbReference type="AlphaFoldDB" id="A0A552UUL9"/>
<protein>
    <submittedName>
        <fullName evidence="1">Uncharacterized protein</fullName>
    </submittedName>
</protein>
<organism evidence="1 2">
    <name type="scientific">Criibacterium bergeronii</name>
    <dbReference type="NCBI Taxonomy" id="1871336"/>
    <lineage>
        <taxon>Bacteria</taxon>
        <taxon>Bacillati</taxon>
        <taxon>Bacillota</taxon>
        <taxon>Clostridia</taxon>
        <taxon>Peptostreptococcales</taxon>
        <taxon>Filifactoraceae</taxon>
        <taxon>Criibacterium</taxon>
    </lineage>
</organism>
<gene>
    <name evidence="1" type="ORF">FL857_11950</name>
</gene>
<accession>A0A552UUL9</accession>
<reference evidence="1 2" key="1">
    <citation type="submission" date="2019-07" db="EMBL/GenBank/DDBJ databases">
        <title>Criibacterium bergeronii gen. nov., sp. nov. isolated from human clinical samples.</title>
        <authorList>
            <person name="Maheux A.F."/>
            <person name="Boudreau D.K."/>
            <person name="Berube E."/>
            <person name="Brodeur S."/>
            <person name="Bernard K.A."/>
            <person name="Abed J.Y."/>
            <person name="Ducrey E."/>
            <person name="Guay E.F."/>
            <person name="Raymond F."/>
            <person name="Corbeil J."/>
            <person name="Domingo M.-C."/>
            <person name="Roy P.H."/>
            <person name="Boissinot M."/>
            <person name="Tocheva E.I."/>
            <person name="Omar R.F."/>
        </authorList>
    </citation>
    <scope>NUCLEOTIDE SEQUENCE [LARGE SCALE GENOMIC DNA]</scope>
    <source>
        <strain evidence="1 2">CCRI-24246</strain>
    </source>
</reference>
<proteinExistence type="predicted"/>
<dbReference type="OrthoDB" id="2058508at2"/>
<name>A0A552UUL9_9FIRM</name>
<dbReference type="EMBL" id="VJXW01000041">
    <property type="protein sequence ID" value="TRW21924.1"/>
    <property type="molecule type" value="Genomic_DNA"/>
</dbReference>
<evidence type="ECO:0000313" key="2">
    <source>
        <dbReference type="Proteomes" id="UP000319424"/>
    </source>
</evidence>